<accession>A0AAE1FXZ2</accession>
<sequence length="123" mass="13288">MARSSVSEVGQHKGKQLLLPSFPPVPLTLPTRPSHPVYPYLSPPVCPSLSSFPPVPLTLLTRPSHPSHLSLSPLLTVPFTPPIRPSHLTYLSLSPCLPGVTHDLDKGNVIKVTRDDKVNPNPA</sequence>
<protein>
    <submittedName>
        <fullName evidence="1">Uncharacterized protein</fullName>
    </submittedName>
</protein>
<organism evidence="1 2">
    <name type="scientific">Petrolisthes cinctipes</name>
    <name type="common">Flat porcelain crab</name>
    <dbReference type="NCBI Taxonomy" id="88211"/>
    <lineage>
        <taxon>Eukaryota</taxon>
        <taxon>Metazoa</taxon>
        <taxon>Ecdysozoa</taxon>
        <taxon>Arthropoda</taxon>
        <taxon>Crustacea</taxon>
        <taxon>Multicrustacea</taxon>
        <taxon>Malacostraca</taxon>
        <taxon>Eumalacostraca</taxon>
        <taxon>Eucarida</taxon>
        <taxon>Decapoda</taxon>
        <taxon>Pleocyemata</taxon>
        <taxon>Anomura</taxon>
        <taxon>Galatheoidea</taxon>
        <taxon>Porcellanidae</taxon>
        <taxon>Petrolisthes</taxon>
    </lineage>
</organism>
<dbReference type="EMBL" id="JAWQEG010001386">
    <property type="protein sequence ID" value="KAK3879858.1"/>
    <property type="molecule type" value="Genomic_DNA"/>
</dbReference>
<dbReference type="AlphaFoldDB" id="A0AAE1FXZ2"/>
<dbReference type="Proteomes" id="UP001286313">
    <property type="component" value="Unassembled WGS sequence"/>
</dbReference>
<gene>
    <name evidence="1" type="ORF">Pcinc_015611</name>
</gene>
<proteinExistence type="predicted"/>
<name>A0AAE1FXZ2_PETCI</name>
<reference evidence="1" key="1">
    <citation type="submission" date="2023-10" db="EMBL/GenBank/DDBJ databases">
        <title>Genome assemblies of two species of porcelain crab, Petrolisthes cinctipes and Petrolisthes manimaculis (Anomura: Porcellanidae).</title>
        <authorList>
            <person name="Angst P."/>
        </authorList>
    </citation>
    <scope>NUCLEOTIDE SEQUENCE</scope>
    <source>
        <strain evidence="1">PB745_01</strain>
        <tissue evidence="1">Gill</tissue>
    </source>
</reference>
<evidence type="ECO:0000313" key="2">
    <source>
        <dbReference type="Proteomes" id="UP001286313"/>
    </source>
</evidence>
<keyword evidence="2" id="KW-1185">Reference proteome</keyword>
<evidence type="ECO:0000313" key="1">
    <source>
        <dbReference type="EMBL" id="KAK3879858.1"/>
    </source>
</evidence>
<comment type="caution">
    <text evidence="1">The sequence shown here is derived from an EMBL/GenBank/DDBJ whole genome shotgun (WGS) entry which is preliminary data.</text>
</comment>